<protein>
    <submittedName>
        <fullName evidence="2">Methyltransferase</fullName>
    </submittedName>
</protein>
<dbReference type="InterPro" id="IPR029063">
    <property type="entry name" value="SAM-dependent_MTases_sf"/>
</dbReference>
<dbReference type="InterPro" id="IPR002052">
    <property type="entry name" value="DNA_methylase_N6_adenine_CS"/>
</dbReference>
<dbReference type="InterPro" id="IPR050210">
    <property type="entry name" value="tRNA_Adenine-N(6)_MTase"/>
</dbReference>
<gene>
    <name evidence="2" type="ORF">IWT126_01746</name>
</gene>
<dbReference type="CDD" id="cd02440">
    <property type="entry name" value="AdoMet_MTases"/>
    <property type="match status" value="1"/>
</dbReference>
<dbReference type="STRING" id="1302250.GCA_001313225_02323"/>
<feature type="domain" description="Methyltransferase small" evidence="1">
    <location>
        <begin position="25"/>
        <end position="151"/>
    </location>
</feature>
<sequence>MGDYLTTPELLPGERIDQLYSEDIQIIQSPQVFSFSLDAVLLANFAKPPMKQASTLVDLCAGNGAVSLFMAPRVKGKIAMVEIQPRLADMARRSVALNQLDQQITVYQQDLATIFDQIHKDSIDAVVCNPPYFADLPDSKKNPNQYLAIARHEIATSLETVISVTSGLLKTNGKAYFVHRPDRLPELMSMMQKHRLAVKRLQFVYPKVGKDANIMLVEAIKDGGTSGLKVLPSLMTYDESGEYSAPVKKMLYGD</sequence>
<organism evidence="2 3">
    <name type="scientific">Secundilactobacillus silagei JCM 19001</name>
    <dbReference type="NCBI Taxonomy" id="1302250"/>
    <lineage>
        <taxon>Bacteria</taxon>
        <taxon>Bacillati</taxon>
        <taxon>Bacillota</taxon>
        <taxon>Bacilli</taxon>
        <taxon>Lactobacillales</taxon>
        <taxon>Lactobacillaceae</taxon>
        <taxon>Secundilactobacillus</taxon>
    </lineage>
</organism>
<accession>A0A1Z5IIW6</accession>
<dbReference type="AlphaFoldDB" id="A0A1Z5IIW6"/>
<dbReference type="PROSITE" id="PS00092">
    <property type="entry name" value="N6_MTASE"/>
    <property type="match status" value="1"/>
</dbReference>
<keyword evidence="3" id="KW-1185">Reference proteome</keyword>
<dbReference type="GO" id="GO:0008170">
    <property type="term" value="F:N-methyltransferase activity"/>
    <property type="evidence" value="ECO:0007669"/>
    <property type="project" value="UniProtKB-ARBA"/>
</dbReference>
<dbReference type="PANTHER" id="PTHR47739:SF1">
    <property type="entry name" value="TRNA1(VAL) (ADENINE(37)-N6)-METHYLTRANSFERASE"/>
    <property type="match status" value="1"/>
</dbReference>
<comment type="caution">
    <text evidence="2">The sequence shown here is derived from an EMBL/GenBank/DDBJ whole genome shotgun (WGS) entry which is preliminary data.</text>
</comment>
<dbReference type="SUPFAM" id="SSF53335">
    <property type="entry name" value="S-adenosyl-L-methionine-dependent methyltransferases"/>
    <property type="match status" value="1"/>
</dbReference>
<evidence type="ECO:0000313" key="2">
    <source>
        <dbReference type="EMBL" id="GAX01703.1"/>
    </source>
</evidence>
<dbReference type="OrthoDB" id="9777257at2"/>
<dbReference type="Pfam" id="PF05175">
    <property type="entry name" value="MTS"/>
    <property type="match status" value="1"/>
</dbReference>
<dbReference type="GO" id="GO:0032259">
    <property type="term" value="P:methylation"/>
    <property type="evidence" value="ECO:0007669"/>
    <property type="project" value="UniProtKB-KW"/>
</dbReference>
<dbReference type="InterPro" id="IPR007848">
    <property type="entry name" value="Small_mtfrase_dom"/>
</dbReference>
<proteinExistence type="predicted"/>
<evidence type="ECO:0000313" key="3">
    <source>
        <dbReference type="Proteomes" id="UP000198402"/>
    </source>
</evidence>
<dbReference type="Gene3D" id="3.40.50.150">
    <property type="entry name" value="Vaccinia Virus protein VP39"/>
    <property type="match status" value="1"/>
</dbReference>
<name>A0A1Z5IIW6_9LACO</name>
<dbReference type="EMBL" id="BCMG01000009">
    <property type="protein sequence ID" value="GAX01703.1"/>
    <property type="molecule type" value="Genomic_DNA"/>
</dbReference>
<dbReference type="PANTHER" id="PTHR47739">
    <property type="entry name" value="TRNA1(VAL) (ADENINE(37)-N6)-METHYLTRANSFERASE"/>
    <property type="match status" value="1"/>
</dbReference>
<keyword evidence="2" id="KW-0489">Methyltransferase</keyword>
<dbReference type="GO" id="GO:0003676">
    <property type="term" value="F:nucleic acid binding"/>
    <property type="evidence" value="ECO:0007669"/>
    <property type="project" value="InterPro"/>
</dbReference>
<evidence type="ECO:0000259" key="1">
    <source>
        <dbReference type="Pfam" id="PF05175"/>
    </source>
</evidence>
<keyword evidence="2" id="KW-0808">Transferase</keyword>
<dbReference type="Proteomes" id="UP000198402">
    <property type="component" value="Unassembled WGS sequence"/>
</dbReference>
<dbReference type="GO" id="GO:0008757">
    <property type="term" value="F:S-adenosylmethionine-dependent methyltransferase activity"/>
    <property type="evidence" value="ECO:0007669"/>
    <property type="project" value="UniProtKB-ARBA"/>
</dbReference>
<reference evidence="2 3" key="1">
    <citation type="submission" date="2015-11" db="EMBL/GenBank/DDBJ databases">
        <title>Draft genome sequences of new species of the genus Lactobacillus isolated from orchardgrass silage.</title>
        <authorList>
            <person name="Tohno M."/>
            <person name="Tanizawa Y."/>
            <person name="Arita M."/>
        </authorList>
    </citation>
    <scope>NUCLEOTIDE SEQUENCE [LARGE SCALE GENOMIC DNA]</scope>
    <source>
        <strain evidence="2 3">IWT126</strain>
    </source>
</reference>